<dbReference type="EMBL" id="PHUF01000007">
    <property type="protein sequence ID" value="PKB13454.1"/>
    <property type="molecule type" value="Genomic_DNA"/>
</dbReference>
<evidence type="ECO:0000313" key="2">
    <source>
        <dbReference type="Proteomes" id="UP000232587"/>
    </source>
</evidence>
<comment type="caution">
    <text evidence="1">The sequence shown here is derived from an EMBL/GenBank/DDBJ whole genome shotgun (WGS) entry which is preliminary data.</text>
</comment>
<evidence type="ECO:0000313" key="1">
    <source>
        <dbReference type="EMBL" id="PKB13454.1"/>
    </source>
</evidence>
<reference evidence="1 2" key="1">
    <citation type="submission" date="2017-11" db="EMBL/GenBank/DDBJ databases">
        <title>Genomic Encyclopedia of Type Strains, Phase III (KMG-III): the genomes of soil and plant-associated and newly described type strains.</title>
        <authorList>
            <person name="Whitman W."/>
        </authorList>
    </citation>
    <scope>NUCLEOTIDE SEQUENCE [LARGE SCALE GENOMIC DNA]</scope>
    <source>
        <strain evidence="1 2">CGMCC 1.12274</strain>
    </source>
</reference>
<dbReference type="Gene3D" id="3.40.190.10">
    <property type="entry name" value="Periplasmic binding protein-like II"/>
    <property type="match status" value="1"/>
</dbReference>
<dbReference type="Proteomes" id="UP000232587">
    <property type="component" value="Unassembled WGS sequence"/>
</dbReference>
<keyword evidence="2" id="KW-1185">Reference proteome</keyword>
<accession>A0A2N0H3E4</accession>
<evidence type="ECO:0008006" key="3">
    <source>
        <dbReference type="Google" id="ProtNLM"/>
    </source>
</evidence>
<proteinExistence type="predicted"/>
<protein>
    <recommendedName>
        <fullName evidence="3">Extracellular solute-binding protein</fullName>
    </recommendedName>
</protein>
<dbReference type="AlphaFoldDB" id="A0A2N0H3E4"/>
<sequence>MDRTAIRTSQGGMAGPWSLPVQRNAAARALNTVLAVAIHVFLSGGPTPTQQTGDLRIVGSRAMTAAIGNWTALFHKKHPHVHVRQVLIGDGAAASALASRRADLAPLSRPLAPQERSLIGPAAQPVGIPVGATISRRGGGNWVYLYVASPGDGPARSLALDFVRTALSPAGQARMTGSFAPLPDGQRSASLSQLATLNRTAMPHP</sequence>
<name>A0A2N0H3E4_9SPHN</name>
<dbReference type="SUPFAM" id="SSF53850">
    <property type="entry name" value="Periplasmic binding protein-like II"/>
    <property type="match status" value="1"/>
</dbReference>
<gene>
    <name evidence="1" type="ORF">B0I00_3254</name>
</gene>
<organism evidence="1 2">
    <name type="scientific">Novosphingobium kunmingense</name>
    <dbReference type="NCBI Taxonomy" id="1211806"/>
    <lineage>
        <taxon>Bacteria</taxon>
        <taxon>Pseudomonadati</taxon>
        <taxon>Pseudomonadota</taxon>
        <taxon>Alphaproteobacteria</taxon>
        <taxon>Sphingomonadales</taxon>
        <taxon>Sphingomonadaceae</taxon>
        <taxon>Novosphingobium</taxon>
    </lineage>
</organism>